<feature type="region of interest" description="Disordered" evidence="1">
    <location>
        <begin position="605"/>
        <end position="635"/>
    </location>
</feature>
<dbReference type="Gene3D" id="2.60.120.260">
    <property type="entry name" value="Galactose-binding domain-like"/>
    <property type="match status" value="2"/>
</dbReference>
<gene>
    <name evidence="4" type="ORF">LVJ94_01235</name>
</gene>
<evidence type="ECO:0000259" key="3">
    <source>
        <dbReference type="PROSITE" id="PS50022"/>
    </source>
</evidence>
<dbReference type="PROSITE" id="PS51257">
    <property type="entry name" value="PROKAR_LIPOPROTEIN"/>
    <property type="match status" value="1"/>
</dbReference>
<feature type="signal peptide" evidence="2">
    <location>
        <begin position="1"/>
        <end position="22"/>
    </location>
</feature>
<dbReference type="PROSITE" id="PS50022">
    <property type="entry name" value="FA58C_3"/>
    <property type="match status" value="1"/>
</dbReference>
<dbReference type="Proteomes" id="UP001374803">
    <property type="component" value="Chromosome"/>
</dbReference>
<organism evidence="4 5">
    <name type="scientific">Pendulispora rubella</name>
    <dbReference type="NCBI Taxonomy" id="2741070"/>
    <lineage>
        <taxon>Bacteria</taxon>
        <taxon>Pseudomonadati</taxon>
        <taxon>Myxococcota</taxon>
        <taxon>Myxococcia</taxon>
        <taxon>Myxococcales</taxon>
        <taxon>Sorangiineae</taxon>
        <taxon>Pendulisporaceae</taxon>
        <taxon>Pendulispora</taxon>
    </lineage>
</organism>
<dbReference type="InterPro" id="IPR012334">
    <property type="entry name" value="Pectin_lyas_fold"/>
</dbReference>
<dbReference type="SMART" id="SM00231">
    <property type="entry name" value="FA58C"/>
    <property type="match status" value="1"/>
</dbReference>
<accession>A0ABZ2L4L4</accession>
<reference evidence="4" key="1">
    <citation type="submission" date="2021-12" db="EMBL/GenBank/DDBJ databases">
        <title>Discovery of the Pendulisporaceae a myxobacterial family with distinct sporulation behavior and unique specialized metabolism.</title>
        <authorList>
            <person name="Garcia R."/>
            <person name="Popoff A."/>
            <person name="Bader C.D."/>
            <person name="Loehr J."/>
            <person name="Walesch S."/>
            <person name="Walt C."/>
            <person name="Boldt J."/>
            <person name="Bunk B."/>
            <person name="Haeckl F.J.F.P.J."/>
            <person name="Gunesch A.P."/>
            <person name="Birkelbach J."/>
            <person name="Nuebel U."/>
            <person name="Pietschmann T."/>
            <person name="Bach T."/>
            <person name="Mueller R."/>
        </authorList>
    </citation>
    <scope>NUCLEOTIDE SEQUENCE</scope>
    <source>
        <strain evidence="4">MSr11367</strain>
    </source>
</reference>
<evidence type="ECO:0000256" key="2">
    <source>
        <dbReference type="SAM" id="SignalP"/>
    </source>
</evidence>
<dbReference type="SMART" id="SM00710">
    <property type="entry name" value="PbH1"/>
    <property type="match status" value="8"/>
</dbReference>
<sequence>MRTHICSSVAVAATLLSVYACSDGNLEEGARDESSIPIGSALAVAGRGATVAFIEHEAENAVTNGTVLAKNRSAGTLAGEASGRRAVTLSGQGQYVEFTLTAPANSIDVRYSLPDSSAGTGIDAKLGLYIDGVKDRDLDLTSRYGWYYGSYPFTNRPGDGKAHHFYDETRALLGRTLPAGTKVKLQVGPGNDAPSYTIDLADFEQVGAAGTRPANSLSVTEYGATANDATDDANAFDAAVSAARTQGKEVWIPSGVFMIGHHITVNQVTIRGAGAWYSELRGNRAGIFGLGEPPSCDVGGTRGSTSSNVKLYDFAIIGEVKERVDCDQANGIGGALGGGSEIARLWIQHTKVGLWLDGPFDGLTIRDNRILDQTADGLNLHQGVSHVTVTNNFWRNLGDDGLAMWSEYNADHDNVFSFNTVIAPILANGIAIYGGYGNSVTDNVIADNQDQGGAIHVANRFSAVALSGTTTIARNTAIRCGVLDSNWNFGVGALWFDGRESGLNGTINVSDTDLVDNNYEAIQFIDNPANDVHFSNVRIQGAGTFALQLQANGRATFSNVVATNIGRAGMYNCMGSGAFTIVDQGGNSGWSTSYCGSWPTPIYDGDNGGSDAGTDSGTDTGTDSGGNPTGNLALNRPVAASSSLGNYPASNAVDGNQNTYWESTNNSFPQTLTVDLGTNRSVNRVVLKLPAANWGTRTQTLSVLGSTDNSNYTTLLSSRGVVFDPASNNTATLTFPASSQRYIRLQITANTGWPAGQCSEFEVYSP</sequence>
<feature type="chain" id="PRO_5046960702" evidence="2">
    <location>
        <begin position="23"/>
        <end position="766"/>
    </location>
</feature>
<dbReference type="InterPro" id="IPR055149">
    <property type="entry name" value="Agl_cat_D2"/>
</dbReference>
<dbReference type="EMBL" id="CP089983">
    <property type="protein sequence ID" value="WXB05886.1"/>
    <property type="molecule type" value="Genomic_DNA"/>
</dbReference>
<dbReference type="InterPro" id="IPR006626">
    <property type="entry name" value="PbH1"/>
</dbReference>
<evidence type="ECO:0000256" key="1">
    <source>
        <dbReference type="SAM" id="MobiDB-lite"/>
    </source>
</evidence>
<dbReference type="PANTHER" id="PTHR45713:SF6">
    <property type="entry name" value="F5_8 TYPE C DOMAIN-CONTAINING PROTEIN"/>
    <property type="match status" value="1"/>
</dbReference>
<dbReference type="Pfam" id="PF00754">
    <property type="entry name" value="F5_F8_type_C"/>
    <property type="match status" value="1"/>
</dbReference>
<dbReference type="SUPFAM" id="SSF49785">
    <property type="entry name" value="Galactose-binding domain-like"/>
    <property type="match status" value="1"/>
</dbReference>
<keyword evidence="5" id="KW-1185">Reference proteome</keyword>
<dbReference type="InterPro" id="IPR051941">
    <property type="entry name" value="BG_Antigen-Binding_Lectin"/>
</dbReference>
<dbReference type="Gene3D" id="2.160.20.10">
    <property type="entry name" value="Single-stranded right-handed beta-helix, Pectin lyase-like"/>
    <property type="match status" value="1"/>
</dbReference>
<dbReference type="InterPro" id="IPR000421">
    <property type="entry name" value="FA58C"/>
</dbReference>
<name>A0ABZ2L4L4_9BACT</name>
<dbReference type="RefSeq" id="WP_394835536.1">
    <property type="nucleotide sequence ID" value="NZ_CP089929.1"/>
</dbReference>
<protein>
    <submittedName>
        <fullName evidence="4">Discoidin domain-containing protein</fullName>
    </submittedName>
</protein>
<evidence type="ECO:0000313" key="5">
    <source>
        <dbReference type="Proteomes" id="UP001374803"/>
    </source>
</evidence>
<dbReference type="PANTHER" id="PTHR45713">
    <property type="entry name" value="FTP DOMAIN-CONTAINING PROTEIN"/>
    <property type="match status" value="1"/>
</dbReference>
<proteinExistence type="predicted"/>
<dbReference type="InterPro" id="IPR011050">
    <property type="entry name" value="Pectin_lyase_fold/virulence"/>
</dbReference>
<feature type="domain" description="F5/8 type C" evidence="3">
    <location>
        <begin position="620"/>
        <end position="766"/>
    </location>
</feature>
<dbReference type="InterPro" id="IPR008979">
    <property type="entry name" value="Galactose-bd-like_sf"/>
</dbReference>
<dbReference type="SUPFAM" id="SSF51126">
    <property type="entry name" value="Pectin lyase-like"/>
    <property type="match status" value="1"/>
</dbReference>
<feature type="compositionally biased region" description="Low complexity" evidence="1">
    <location>
        <begin position="612"/>
        <end position="622"/>
    </location>
</feature>
<dbReference type="Pfam" id="PF22815">
    <property type="entry name" value="CatAgl_D1"/>
    <property type="match status" value="1"/>
</dbReference>
<keyword evidence="2" id="KW-0732">Signal</keyword>
<dbReference type="Pfam" id="PF22816">
    <property type="entry name" value="CatAgl_D2"/>
    <property type="match status" value="1"/>
</dbReference>
<dbReference type="InterPro" id="IPR033801">
    <property type="entry name" value="CBM6-CBM35-CBM36-like_1"/>
</dbReference>
<dbReference type="CDD" id="cd14490">
    <property type="entry name" value="CBM6-CBM35-CBM36_like_1"/>
    <property type="match status" value="1"/>
</dbReference>
<evidence type="ECO:0000313" key="4">
    <source>
        <dbReference type="EMBL" id="WXB05886.1"/>
    </source>
</evidence>